<protein>
    <submittedName>
        <fullName evidence="2">Regulator of RNase E activity RraA</fullName>
    </submittedName>
</protein>
<dbReference type="InterPro" id="IPR005493">
    <property type="entry name" value="RraA/RraA-like"/>
</dbReference>
<keyword evidence="1" id="KW-0460">Magnesium</keyword>
<gene>
    <name evidence="2" type="ORF">SAMN04489812_3522</name>
</gene>
<feature type="binding site" evidence="1">
    <location>
        <position position="156"/>
    </location>
    <ligand>
        <name>Mg(2+)</name>
        <dbReference type="ChEBI" id="CHEBI:18420"/>
    </ligand>
</feature>
<dbReference type="Gene3D" id="3.50.30.40">
    <property type="entry name" value="Ribonuclease E inhibitor RraA/RraA-like"/>
    <property type="match status" value="1"/>
</dbReference>
<comment type="cofactor">
    <cofactor evidence="1">
        <name>Mg(2+)</name>
        <dbReference type="ChEBI" id="CHEBI:18420"/>
    </cofactor>
</comment>
<feature type="binding site" evidence="1">
    <location>
        <position position="155"/>
    </location>
    <ligand>
        <name>substrate</name>
    </ligand>
</feature>
<dbReference type="Pfam" id="PF03737">
    <property type="entry name" value="RraA-like"/>
    <property type="match status" value="1"/>
</dbReference>
<dbReference type="GO" id="GO:0046872">
    <property type="term" value="F:metal ion binding"/>
    <property type="evidence" value="ECO:0007669"/>
    <property type="project" value="UniProtKB-KW"/>
</dbReference>
<accession>A0A1H1W773</accession>
<dbReference type="AlphaFoldDB" id="A0A1H1W773"/>
<proteinExistence type="predicted"/>
<feature type="binding site" evidence="1">
    <location>
        <begin position="133"/>
        <end position="136"/>
    </location>
    <ligand>
        <name>substrate</name>
    </ligand>
</feature>
<dbReference type="STRING" id="630515.SAMN04489812_3522"/>
<keyword evidence="3" id="KW-1185">Reference proteome</keyword>
<evidence type="ECO:0000313" key="3">
    <source>
        <dbReference type="Proteomes" id="UP000199103"/>
    </source>
</evidence>
<dbReference type="RefSeq" id="WP_091526798.1">
    <property type="nucleotide sequence ID" value="NZ_LT629772.1"/>
</dbReference>
<organism evidence="2 3">
    <name type="scientific">Microlunatus soli</name>
    <dbReference type="NCBI Taxonomy" id="630515"/>
    <lineage>
        <taxon>Bacteria</taxon>
        <taxon>Bacillati</taxon>
        <taxon>Actinomycetota</taxon>
        <taxon>Actinomycetes</taxon>
        <taxon>Propionibacteriales</taxon>
        <taxon>Propionibacteriaceae</taxon>
        <taxon>Microlunatus</taxon>
    </lineage>
</organism>
<reference evidence="2 3" key="1">
    <citation type="submission" date="2016-10" db="EMBL/GenBank/DDBJ databases">
        <authorList>
            <person name="de Groot N.N."/>
        </authorList>
    </citation>
    <scope>NUCLEOTIDE SEQUENCE [LARGE SCALE GENOMIC DNA]</scope>
    <source>
        <strain evidence="2 3">DSM 21800</strain>
    </source>
</reference>
<sequence>MLLTPQQVIDLTPLWDGDRSDDGRPKVPDADLEGLATATPEHAWSILDSNGYPRQYVGGWIQSSPGRSFVGRALTCGFVPARPDHHEAVVRDGRQHGFTVGERQNTWVIESLTTGDCLVADIFGKVFNGTVVGDNLGTAVAIRTGVGAVIDGGVRDLSGLRDLDANFYFRDTDPSPIREVVLNSMNSVVTIGGATVLPGDIVLGTELGVTFIPPHLAAEVAAVSKRTQHRDLFGKQRLAERVYTTTEIDVGTWPEHIEADYAEWSRSNPL</sequence>
<dbReference type="EMBL" id="LT629772">
    <property type="protein sequence ID" value="SDS93027.1"/>
    <property type="molecule type" value="Genomic_DNA"/>
</dbReference>
<dbReference type="InterPro" id="IPR036704">
    <property type="entry name" value="RraA/RraA-like_sf"/>
</dbReference>
<dbReference type="SUPFAM" id="SSF89562">
    <property type="entry name" value="RraA-like"/>
    <property type="match status" value="1"/>
</dbReference>
<dbReference type="OrthoDB" id="9805307at2"/>
<evidence type="ECO:0000256" key="1">
    <source>
        <dbReference type="PIRSR" id="PIRSR605493-1"/>
    </source>
</evidence>
<name>A0A1H1W773_9ACTN</name>
<keyword evidence="1" id="KW-0479">Metal-binding</keyword>
<evidence type="ECO:0000313" key="2">
    <source>
        <dbReference type="EMBL" id="SDS93027.1"/>
    </source>
</evidence>
<dbReference type="Proteomes" id="UP000199103">
    <property type="component" value="Chromosome I"/>
</dbReference>